<protein>
    <submittedName>
        <fullName evidence="3">Putative cell wall binding repeat-containing protein</fullName>
    </submittedName>
</protein>
<proteinExistence type="predicted"/>
<dbReference type="InterPro" id="IPR018337">
    <property type="entry name" value="Cell_wall/Cho-bd_repeat"/>
</dbReference>
<name>A0A1G9PG89_9FIRM</name>
<dbReference type="RefSeq" id="WP_092725756.1">
    <property type="nucleotide sequence ID" value="NZ_FNGW01000004.1"/>
</dbReference>
<dbReference type="AlphaFoldDB" id="A0A1G9PG89"/>
<evidence type="ECO:0000256" key="1">
    <source>
        <dbReference type="ARBA" id="ARBA00022737"/>
    </source>
</evidence>
<dbReference type="PROSITE" id="PS51257">
    <property type="entry name" value="PROKAR_LIPOPROTEIN"/>
    <property type="match status" value="1"/>
</dbReference>
<evidence type="ECO:0000256" key="2">
    <source>
        <dbReference type="PROSITE-ProRule" id="PRU00591"/>
    </source>
</evidence>
<dbReference type="Gene3D" id="2.10.270.10">
    <property type="entry name" value="Cholin Binding"/>
    <property type="match status" value="1"/>
</dbReference>
<keyword evidence="1" id="KW-0677">Repeat</keyword>
<dbReference type="Proteomes" id="UP000199068">
    <property type="component" value="Unassembled WGS sequence"/>
</dbReference>
<reference evidence="3 4" key="1">
    <citation type="submission" date="2016-10" db="EMBL/GenBank/DDBJ databases">
        <authorList>
            <person name="de Groot N.N."/>
        </authorList>
    </citation>
    <scope>NUCLEOTIDE SEQUENCE [LARGE SCALE GENOMIC DNA]</scope>
    <source>
        <strain evidence="3 4">DSM 797</strain>
    </source>
</reference>
<gene>
    <name evidence="3" type="ORF">SAMN04515677_104349</name>
</gene>
<dbReference type="EMBL" id="FNGW01000004">
    <property type="protein sequence ID" value="SDL97780.1"/>
    <property type="molecule type" value="Genomic_DNA"/>
</dbReference>
<dbReference type="PROSITE" id="PS51170">
    <property type="entry name" value="CW"/>
    <property type="match status" value="1"/>
</dbReference>
<evidence type="ECO:0000313" key="4">
    <source>
        <dbReference type="Proteomes" id="UP000199068"/>
    </source>
</evidence>
<dbReference type="STRING" id="1121325.SAMN04515677_104349"/>
<evidence type="ECO:0000313" key="3">
    <source>
        <dbReference type="EMBL" id="SDL97780.1"/>
    </source>
</evidence>
<sequence length="451" mass="51930">MLLKSKCKSVLAITLISASCLMWLEETSIYAQENNTKGVILHRAFDPDSISLDSIISNVTIKNKDGIYELFKPVNASVEISNKDVDYIIVDGNKFTYDKYSKSFDGVITNTKPQKIVVHYTKVLKKTYIRNEANENTFRKFDIDTKKAELLNLDIEKKETLSVGDKVKVSAKLDIKNTNGSMPKRIGLKFANNNVSGGEYKICLTYNSDKGIYEGYLGYGLEPYYPKPYVPHYTESGAIPYEGNSKLIEVGVYENDFYERYTPVITDKEALQKYSFDAQKYENPIKNICYLGDKIKIEVKNGEDIKGISIESDCPGMEPEYDRYFIEKLDKKEGNVFEGNNRYLPFCKIIVYKSDGGYAIYTKEEYPNYEKALDCNQDKDKTYKWVLLDNYWYLYKISLGDVNWRLNYQMQTGWQNIEGQWYYMYANGKMAANTVIDGWKINSSGVATKIM</sequence>
<organism evidence="3 4">
    <name type="scientific">Romboutsia lituseburensis DSM 797</name>
    <dbReference type="NCBI Taxonomy" id="1121325"/>
    <lineage>
        <taxon>Bacteria</taxon>
        <taxon>Bacillati</taxon>
        <taxon>Bacillota</taxon>
        <taxon>Clostridia</taxon>
        <taxon>Peptostreptococcales</taxon>
        <taxon>Peptostreptococcaceae</taxon>
        <taxon>Romboutsia</taxon>
    </lineage>
</organism>
<accession>A0A1G9PG89</accession>
<dbReference type="Pfam" id="PF01473">
    <property type="entry name" value="Choline_bind_1"/>
    <property type="match status" value="1"/>
</dbReference>
<keyword evidence="4" id="KW-1185">Reference proteome</keyword>
<dbReference type="SUPFAM" id="SSF69360">
    <property type="entry name" value="Cell wall binding repeat"/>
    <property type="match status" value="1"/>
</dbReference>
<feature type="repeat" description="Cell wall-binding" evidence="2">
    <location>
        <begin position="411"/>
        <end position="430"/>
    </location>
</feature>